<accession>A0A7L5BQG6</accession>
<gene>
    <name evidence="1" type="ORF">G3A56_24790</name>
</gene>
<name>A0A7L5BQG6_9HYPH</name>
<dbReference type="AlphaFoldDB" id="A0A7L5BQG6"/>
<dbReference type="KEGG" id="roy:G3A56_24790"/>
<sequence>MALDLLNHEEELKVAKELNYLLASKYAQEVVNRVANDVISTHLSGGRVGGGQSKSGKASFSETLRSLNPERIIRKAIRKRFPKQGTVSRSGESVDCPEYFPLSVEGLNIQFGTGTLVDRRGSAELRVIYSGN</sequence>
<dbReference type="Proteomes" id="UP000464865">
    <property type="component" value="Chromosome M15-12"/>
</dbReference>
<reference evidence="1 2" key="1">
    <citation type="submission" date="2020-02" db="EMBL/GenBank/DDBJ databases">
        <title>Plant-Promoting Endophytic Bacterium Rhizobium oryzihabitans sp. nov., Isolated from the Root of Rice.</title>
        <authorList>
            <person name="zhao J."/>
            <person name="Zhang G."/>
        </authorList>
    </citation>
    <scope>NUCLEOTIDE SEQUENCE [LARGE SCALE GENOMIC DNA]</scope>
    <source>
        <strain evidence="1 2">M15</strain>
    </source>
</reference>
<evidence type="ECO:0000313" key="2">
    <source>
        <dbReference type="Proteomes" id="UP000464865"/>
    </source>
</evidence>
<dbReference type="RefSeq" id="WP_164056861.1">
    <property type="nucleotide sequence ID" value="NZ_CP048635.1"/>
</dbReference>
<evidence type="ECO:0000313" key="1">
    <source>
        <dbReference type="EMBL" id="QIB41003.1"/>
    </source>
</evidence>
<organism evidence="1 2">
    <name type="scientific">Rhizobium oryzihabitans</name>
    <dbReference type="NCBI Taxonomy" id="2267833"/>
    <lineage>
        <taxon>Bacteria</taxon>
        <taxon>Pseudomonadati</taxon>
        <taxon>Pseudomonadota</taxon>
        <taxon>Alphaproteobacteria</taxon>
        <taxon>Hyphomicrobiales</taxon>
        <taxon>Rhizobiaceae</taxon>
        <taxon>Rhizobium/Agrobacterium group</taxon>
        <taxon>Rhizobium</taxon>
    </lineage>
</organism>
<protein>
    <submittedName>
        <fullName evidence="1">Uncharacterized protein</fullName>
    </submittedName>
</protein>
<keyword evidence="2" id="KW-1185">Reference proteome</keyword>
<proteinExistence type="predicted"/>
<dbReference type="EMBL" id="CP048635">
    <property type="protein sequence ID" value="QIB41003.1"/>
    <property type="molecule type" value="Genomic_DNA"/>
</dbReference>